<keyword evidence="1" id="KW-0399">Innate immunity</keyword>
<name>A0A9D3T364_MEGAT</name>
<dbReference type="GO" id="GO:0050776">
    <property type="term" value="P:regulation of immune response"/>
    <property type="evidence" value="ECO:0007669"/>
    <property type="project" value="TreeGrafter"/>
</dbReference>
<accession>A0A9D3T364</accession>
<dbReference type="PANTHER" id="PTHR46051:SF1">
    <property type="entry name" value="INOSITOL POLYPHOSPHATE-RELATED PHOSPHATASE DOMAIN-CONTAINING PROTEIN"/>
    <property type="match status" value="1"/>
</dbReference>
<dbReference type="Gene3D" id="3.30.505.10">
    <property type="entry name" value="SH2 domain"/>
    <property type="match status" value="1"/>
</dbReference>
<evidence type="ECO:0000259" key="6">
    <source>
        <dbReference type="PROSITE" id="PS50001"/>
    </source>
</evidence>
<keyword evidence="4" id="KW-1064">Adaptive immunity</keyword>
<evidence type="ECO:0000256" key="5">
    <source>
        <dbReference type="PROSITE-ProRule" id="PRU00191"/>
    </source>
</evidence>
<keyword evidence="8" id="KW-1185">Reference proteome</keyword>
<dbReference type="InterPro" id="IPR000980">
    <property type="entry name" value="SH2"/>
</dbReference>
<dbReference type="GO" id="GO:0009966">
    <property type="term" value="P:regulation of signal transduction"/>
    <property type="evidence" value="ECO:0007669"/>
    <property type="project" value="TreeGrafter"/>
</dbReference>
<evidence type="ECO:0000256" key="1">
    <source>
        <dbReference type="ARBA" id="ARBA00022588"/>
    </source>
</evidence>
<dbReference type="PROSITE" id="PS50001">
    <property type="entry name" value="SH2"/>
    <property type="match status" value="1"/>
</dbReference>
<dbReference type="GO" id="GO:0002250">
    <property type="term" value="P:adaptive immune response"/>
    <property type="evidence" value="ECO:0007669"/>
    <property type="project" value="UniProtKB-KW"/>
</dbReference>
<dbReference type="OrthoDB" id="10053436at2759"/>
<dbReference type="AlphaFoldDB" id="A0A9D3T364"/>
<evidence type="ECO:0000256" key="3">
    <source>
        <dbReference type="ARBA" id="ARBA00022999"/>
    </source>
</evidence>
<keyword evidence="3 5" id="KW-0727">SH2 domain</keyword>
<dbReference type="EMBL" id="JAFDVH010000014">
    <property type="protein sequence ID" value="KAG7464898.1"/>
    <property type="molecule type" value="Genomic_DNA"/>
</dbReference>
<protein>
    <recommendedName>
        <fullName evidence="6">SH2 domain-containing protein</fullName>
    </recommendedName>
</protein>
<feature type="domain" description="SH2" evidence="6">
    <location>
        <begin position="6"/>
        <end position="102"/>
    </location>
</feature>
<evidence type="ECO:0000313" key="7">
    <source>
        <dbReference type="EMBL" id="KAG7464898.1"/>
    </source>
</evidence>
<reference evidence="7" key="1">
    <citation type="submission" date="2021-01" db="EMBL/GenBank/DDBJ databases">
        <authorList>
            <person name="Zahm M."/>
            <person name="Roques C."/>
            <person name="Cabau C."/>
            <person name="Klopp C."/>
            <person name="Donnadieu C."/>
            <person name="Jouanno E."/>
            <person name="Lampietro C."/>
            <person name="Louis A."/>
            <person name="Herpin A."/>
            <person name="Echchiki A."/>
            <person name="Berthelot C."/>
            <person name="Parey E."/>
            <person name="Roest-Crollius H."/>
            <person name="Braasch I."/>
            <person name="Postlethwait J."/>
            <person name="Bobe J."/>
            <person name="Montfort J."/>
            <person name="Bouchez O."/>
            <person name="Begum T."/>
            <person name="Mejri S."/>
            <person name="Adams A."/>
            <person name="Chen W.-J."/>
            <person name="Guiguen Y."/>
        </authorList>
    </citation>
    <scope>NUCLEOTIDE SEQUENCE</scope>
    <source>
        <strain evidence="7">YG-15Mar2019-1</strain>
        <tissue evidence="7">Brain</tissue>
    </source>
</reference>
<evidence type="ECO:0000256" key="4">
    <source>
        <dbReference type="ARBA" id="ARBA00023130"/>
    </source>
</evidence>
<dbReference type="PANTHER" id="PTHR46051">
    <property type="entry name" value="SH2 DOMAIN-CONTAINING PROTEIN"/>
    <property type="match status" value="1"/>
</dbReference>
<evidence type="ECO:0000313" key="8">
    <source>
        <dbReference type="Proteomes" id="UP001046870"/>
    </source>
</evidence>
<gene>
    <name evidence="7" type="ORF">MATL_G00170490</name>
</gene>
<dbReference type="SMART" id="SM00252">
    <property type="entry name" value="SH2"/>
    <property type="match status" value="1"/>
</dbReference>
<organism evidence="7 8">
    <name type="scientific">Megalops atlanticus</name>
    <name type="common">Tarpon</name>
    <name type="synonym">Clupea gigantea</name>
    <dbReference type="NCBI Taxonomy" id="7932"/>
    <lineage>
        <taxon>Eukaryota</taxon>
        <taxon>Metazoa</taxon>
        <taxon>Chordata</taxon>
        <taxon>Craniata</taxon>
        <taxon>Vertebrata</taxon>
        <taxon>Euteleostomi</taxon>
        <taxon>Actinopterygii</taxon>
        <taxon>Neopterygii</taxon>
        <taxon>Teleostei</taxon>
        <taxon>Elopiformes</taxon>
        <taxon>Megalopidae</taxon>
        <taxon>Megalops</taxon>
    </lineage>
</organism>
<dbReference type="SUPFAM" id="SSF55550">
    <property type="entry name" value="SH2 domain"/>
    <property type="match status" value="1"/>
</dbReference>
<dbReference type="Pfam" id="PF00017">
    <property type="entry name" value="SH2"/>
    <property type="match status" value="1"/>
</dbReference>
<comment type="caution">
    <text evidence="7">The sequence shown here is derived from an EMBL/GenBank/DDBJ whole genome shotgun (WGS) entry which is preliminary data.</text>
</comment>
<sequence>MESVSVYHGAISKETGERLLGEAGKDGSYLIRNSESMPGVYCLCVLSKGYVYTYRLHQTDGGSWAAETAPGVDQRLFRKIKNLIAAYQKPDQGIAMPLLYPVHAQNNYARTAKERRDDPH</sequence>
<dbReference type="PRINTS" id="PR00401">
    <property type="entry name" value="SH2DOMAIN"/>
</dbReference>
<dbReference type="InterPro" id="IPR036860">
    <property type="entry name" value="SH2_dom_sf"/>
</dbReference>
<dbReference type="Proteomes" id="UP001046870">
    <property type="component" value="Chromosome 14"/>
</dbReference>
<proteinExistence type="predicted"/>
<evidence type="ECO:0000256" key="2">
    <source>
        <dbReference type="ARBA" id="ARBA00022859"/>
    </source>
</evidence>
<keyword evidence="2" id="KW-0391">Immunity</keyword>
<dbReference type="GO" id="GO:0045087">
    <property type="term" value="P:innate immune response"/>
    <property type="evidence" value="ECO:0007669"/>
    <property type="project" value="UniProtKB-KW"/>
</dbReference>